<sequence>MSTYSHTTSTRPSKWRGPTDAGPEGLLPWPSTSAVFTTMHCSIEWTKTIEPSTPPMDAAQPQPQSEVQQHYSSNDPVAAAAAFLASSAQIEIHSMQETHHEPSQYRQLSNPFDQQFFQRDSHPQQLQQTDHSQQYQQQHPQQQHSSPHRPQESEFPYKQSSVQNAEEQPMYVNAKQYHRILKRREARAALMAKMKPSSKTNAPYAHESRHKHAMRRPRGPGGRFLSAAELAAWKELEALGSDASNVSKAIAMVAGSSAKSATNAADVFSAQVSSSLQKRKKDSNPVQMSQGETLYVSSTHQGEIPRGAVV</sequence>
<feature type="region of interest" description="Disordered" evidence="7">
    <location>
        <begin position="272"/>
        <end position="310"/>
    </location>
</feature>
<feature type="region of interest" description="Disordered" evidence="7">
    <location>
        <begin position="1"/>
        <end position="27"/>
    </location>
</feature>
<dbReference type="PRINTS" id="PR00616">
    <property type="entry name" value="CCAATSUBUNTB"/>
</dbReference>
<comment type="caution">
    <text evidence="8">The sequence shown here is derived from an EMBL/GenBank/DDBJ whole genome shotgun (WGS) entry which is preliminary data.</text>
</comment>
<dbReference type="GO" id="GO:0003700">
    <property type="term" value="F:DNA-binding transcription factor activity"/>
    <property type="evidence" value="ECO:0007669"/>
    <property type="project" value="UniProtKB-UniRule"/>
</dbReference>
<comment type="similarity">
    <text evidence="6">Belongs to the NFYA/HAP2 subunit family.</text>
</comment>
<evidence type="ECO:0000313" key="9">
    <source>
        <dbReference type="Proteomes" id="UP000320333"/>
    </source>
</evidence>
<reference evidence="8 9" key="1">
    <citation type="journal article" date="2019" name="Sci. Rep.">
        <title>Comparative genomics of chytrid fungi reveal insights into the obligate biotrophic and pathogenic lifestyle of Synchytrium endobioticum.</title>
        <authorList>
            <person name="van de Vossenberg B.T.L.H."/>
            <person name="Warris S."/>
            <person name="Nguyen H.D.T."/>
            <person name="van Gent-Pelzer M.P.E."/>
            <person name="Joly D.L."/>
            <person name="van de Geest H.C."/>
            <person name="Bonants P.J.M."/>
            <person name="Smith D.S."/>
            <person name="Levesque C.A."/>
            <person name="van der Lee T.A.J."/>
        </authorList>
    </citation>
    <scope>NUCLEOTIDE SEQUENCE [LARGE SCALE GENOMIC DNA]</scope>
    <source>
        <strain evidence="8 9">CBS 675.73</strain>
    </source>
</reference>
<keyword evidence="4 6" id="KW-0804">Transcription</keyword>
<dbReference type="SMART" id="SM00521">
    <property type="entry name" value="CBF"/>
    <property type="match status" value="1"/>
</dbReference>
<dbReference type="GO" id="GO:0003677">
    <property type="term" value="F:DNA binding"/>
    <property type="evidence" value="ECO:0007669"/>
    <property type="project" value="UniProtKB-KW"/>
</dbReference>
<dbReference type="Proteomes" id="UP000320333">
    <property type="component" value="Unassembled WGS sequence"/>
</dbReference>
<feature type="compositionally biased region" description="Polar residues" evidence="7">
    <location>
        <begin position="61"/>
        <end position="74"/>
    </location>
</feature>
<gene>
    <name evidence="8" type="ORF">CcCBS67573_g04153</name>
</gene>
<evidence type="ECO:0000256" key="5">
    <source>
        <dbReference type="ARBA" id="ARBA00023242"/>
    </source>
</evidence>
<dbReference type="AlphaFoldDB" id="A0A507FEK9"/>
<evidence type="ECO:0000256" key="2">
    <source>
        <dbReference type="ARBA" id="ARBA00023015"/>
    </source>
</evidence>
<feature type="compositionally biased region" description="Low complexity" evidence="7">
    <location>
        <begin position="123"/>
        <end position="145"/>
    </location>
</feature>
<dbReference type="PROSITE" id="PS51152">
    <property type="entry name" value="NFYA_HAP2_2"/>
    <property type="match status" value="1"/>
</dbReference>
<evidence type="ECO:0000256" key="3">
    <source>
        <dbReference type="ARBA" id="ARBA00023125"/>
    </source>
</evidence>
<feature type="region of interest" description="Disordered" evidence="7">
    <location>
        <begin position="119"/>
        <end position="173"/>
    </location>
</feature>
<organism evidence="8 9">
    <name type="scientific">Chytriomyces confervae</name>
    <dbReference type="NCBI Taxonomy" id="246404"/>
    <lineage>
        <taxon>Eukaryota</taxon>
        <taxon>Fungi</taxon>
        <taxon>Fungi incertae sedis</taxon>
        <taxon>Chytridiomycota</taxon>
        <taxon>Chytridiomycota incertae sedis</taxon>
        <taxon>Chytridiomycetes</taxon>
        <taxon>Chytridiales</taxon>
        <taxon>Chytriomycetaceae</taxon>
        <taxon>Chytriomyces</taxon>
    </lineage>
</organism>
<dbReference type="InterPro" id="IPR001289">
    <property type="entry name" value="NFYA"/>
</dbReference>
<dbReference type="GO" id="GO:0005634">
    <property type="term" value="C:nucleus"/>
    <property type="evidence" value="ECO:0007669"/>
    <property type="project" value="UniProtKB-SubCell"/>
</dbReference>
<dbReference type="EMBL" id="QEAP01000119">
    <property type="protein sequence ID" value="TPX74562.1"/>
    <property type="molecule type" value="Genomic_DNA"/>
</dbReference>
<feature type="compositionally biased region" description="Polar residues" evidence="7">
    <location>
        <begin position="284"/>
        <end position="301"/>
    </location>
</feature>
<dbReference type="PANTHER" id="PTHR12632">
    <property type="entry name" value="TRANSCRIPTION FACTOR NF-Y ALPHA-RELATED"/>
    <property type="match status" value="1"/>
</dbReference>
<comment type="function">
    <text evidence="6">Component of the sequence-specific heterotrimeric transcription factor (NF-Y) which specifically recognizes a 5'-CCAAT-3' box motif found in the promoters of its target genes.</text>
</comment>
<keyword evidence="2 6" id="KW-0805">Transcription regulation</keyword>
<feature type="region of interest" description="Disordered" evidence="7">
    <location>
        <begin position="193"/>
        <end position="219"/>
    </location>
</feature>
<protein>
    <recommendedName>
        <fullName evidence="6">Transcriptional activator HAP2</fullName>
    </recommendedName>
</protein>
<keyword evidence="3 6" id="KW-0238">DNA-binding</keyword>
<feature type="compositionally biased region" description="Polar residues" evidence="7">
    <location>
        <begin position="1"/>
        <end position="12"/>
    </location>
</feature>
<evidence type="ECO:0000256" key="7">
    <source>
        <dbReference type="SAM" id="MobiDB-lite"/>
    </source>
</evidence>
<evidence type="ECO:0000313" key="8">
    <source>
        <dbReference type="EMBL" id="TPX74562.1"/>
    </source>
</evidence>
<name>A0A507FEK9_9FUNG</name>
<dbReference type="Pfam" id="PF02045">
    <property type="entry name" value="CBFB_NFYA"/>
    <property type="match status" value="1"/>
</dbReference>
<evidence type="ECO:0000256" key="6">
    <source>
        <dbReference type="RuleBase" id="RU367155"/>
    </source>
</evidence>
<keyword evidence="9" id="KW-1185">Reference proteome</keyword>
<feature type="compositionally biased region" description="Basic residues" evidence="7">
    <location>
        <begin position="208"/>
        <end position="218"/>
    </location>
</feature>
<comment type="subunit">
    <text evidence="6">Heterotrimer.</text>
</comment>
<dbReference type="OrthoDB" id="1097733at2759"/>
<comment type="subcellular location">
    <subcellularLocation>
        <location evidence="1 6">Nucleus</location>
    </subcellularLocation>
</comment>
<accession>A0A507FEK9</accession>
<proteinExistence type="inferred from homology"/>
<keyword evidence="5 6" id="KW-0539">Nucleus</keyword>
<feature type="region of interest" description="Disordered" evidence="7">
    <location>
        <begin position="49"/>
        <end position="74"/>
    </location>
</feature>
<dbReference type="STRING" id="246404.A0A507FEK9"/>
<dbReference type="Gene3D" id="6.10.250.2430">
    <property type="match status" value="1"/>
</dbReference>
<evidence type="ECO:0000256" key="4">
    <source>
        <dbReference type="ARBA" id="ARBA00023163"/>
    </source>
</evidence>
<evidence type="ECO:0000256" key="1">
    <source>
        <dbReference type="ARBA" id="ARBA00004123"/>
    </source>
</evidence>